<accession>A0AA35PH46</accession>
<name>A0AA35PH46_9SAUR</name>
<evidence type="ECO:0000256" key="2">
    <source>
        <dbReference type="SAM" id="Phobius"/>
    </source>
</evidence>
<keyword evidence="2" id="KW-0812">Transmembrane</keyword>
<keyword evidence="2" id="KW-0472">Membrane</keyword>
<feature type="compositionally biased region" description="Polar residues" evidence="1">
    <location>
        <begin position="176"/>
        <end position="200"/>
    </location>
</feature>
<proteinExistence type="predicted"/>
<dbReference type="EMBL" id="OX395136">
    <property type="protein sequence ID" value="CAI5787959.1"/>
    <property type="molecule type" value="Genomic_DNA"/>
</dbReference>
<sequence>MDPPAGVEEQARALQPTLRLLVGLLIPCLLLLFLLNLLLLLGWRPTCRRVGRRELGQAPPASPRLFQVVSGSAVLRQDGNGRVVLQQLLQPAEGPGAPRAFPLPLSCSGGAAASSGSRSRGTPRPHRSSQAPLRGHPGNGASRGTVSSSSDQDKQPILVPPNTPESGSGTGGIPDSTFSRCHTSTQNKACRSSRSASATHPQAVPFEHGSSIRCEDQRAQLNSANFTASQGPGLDSDFGASAGVSVRILSDCEASPGTPLLGRLFEWDYYDPTYKKEDQLSRQLPPIHSKQYWL</sequence>
<keyword evidence="2" id="KW-1133">Transmembrane helix</keyword>
<dbReference type="Proteomes" id="UP001178461">
    <property type="component" value="Chromosome 11"/>
</dbReference>
<feature type="transmembrane region" description="Helical" evidence="2">
    <location>
        <begin position="20"/>
        <end position="43"/>
    </location>
</feature>
<reference evidence="3" key="1">
    <citation type="submission" date="2022-12" db="EMBL/GenBank/DDBJ databases">
        <authorList>
            <person name="Alioto T."/>
            <person name="Alioto T."/>
            <person name="Gomez Garrido J."/>
        </authorList>
    </citation>
    <scope>NUCLEOTIDE SEQUENCE</scope>
</reference>
<evidence type="ECO:0000313" key="3">
    <source>
        <dbReference type="EMBL" id="CAI5787959.1"/>
    </source>
</evidence>
<keyword evidence="4" id="KW-1185">Reference proteome</keyword>
<evidence type="ECO:0000256" key="1">
    <source>
        <dbReference type="SAM" id="MobiDB-lite"/>
    </source>
</evidence>
<protein>
    <submittedName>
        <fullName evidence="3">Uncharacterized protein</fullName>
    </submittedName>
</protein>
<organism evidence="3 4">
    <name type="scientific">Podarcis lilfordi</name>
    <name type="common">Lilford's wall lizard</name>
    <dbReference type="NCBI Taxonomy" id="74358"/>
    <lineage>
        <taxon>Eukaryota</taxon>
        <taxon>Metazoa</taxon>
        <taxon>Chordata</taxon>
        <taxon>Craniata</taxon>
        <taxon>Vertebrata</taxon>
        <taxon>Euteleostomi</taxon>
        <taxon>Lepidosauria</taxon>
        <taxon>Squamata</taxon>
        <taxon>Bifurcata</taxon>
        <taxon>Unidentata</taxon>
        <taxon>Episquamata</taxon>
        <taxon>Laterata</taxon>
        <taxon>Lacertibaenia</taxon>
        <taxon>Lacertidae</taxon>
        <taxon>Podarcis</taxon>
    </lineage>
</organism>
<gene>
    <name evidence="3" type="ORF">PODLI_1B018763</name>
</gene>
<feature type="compositionally biased region" description="Low complexity" evidence="1">
    <location>
        <begin position="104"/>
        <end position="120"/>
    </location>
</feature>
<evidence type="ECO:0000313" key="4">
    <source>
        <dbReference type="Proteomes" id="UP001178461"/>
    </source>
</evidence>
<feature type="region of interest" description="Disordered" evidence="1">
    <location>
        <begin position="95"/>
        <end position="208"/>
    </location>
</feature>
<dbReference type="AlphaFoldDB" id="A0AA35PH46"/>